<evidence type="ECO:0000259" key="1">
    <source>
        <dbReference type="PROSITE" id="PS50127"/>
    </source>
</evidence>
<dbReference type="AlphaFoldDB" id="T1GIF4"/>
<evidence type="ECO:0000313" key="3">
    <source>
        <dbReference type="Proteomes" id="UP000015102"/>
    </source>
</evidence>
<dbReference type="InterPro" id="IPR016135">
    <property type="entry name" value="UBQ-conjugating_enzyme/RWD"/>
</dbReference>
<dbReference type="Gene3D" id="3.10.110.10">
    <property type="entry name" value="Ubiquitin Conjugating Enzyme"/>
    <property type="match status" value="1"/>
</dbReference>
<reference evidence="3" key="1">
    <citation type="submission" date="2013-02" db="EMBL/GenBank/DDBJ databases">
        <authorList>
            <person name="Hughes D."/>
        </authorList>
    </citation>
    <scope>NUCLEOTIDE SEQUENCE</scope>
    <source>
        <strain>Durham</strain>
        <strain evidence="3">NC isolate 2 -- Noor lab</strain>
    </source>
</reference>
<dbReference type="HOGENOM" id="CLU_3282414_0_0_1"/>
<protein>
    <recommendedName>
        <fullName evidence="1">UBC core domain-containing protein</fullName>
    </recommendedName>
</protein>
<sequence>MNLMMSAEKGISAFPEGENIFKWVGTITGPHDTVYTGQTYR</sequence>
<dbReference type="InterPro" id="IPR000608">
    <property type="entry name" value="UBC"/>
</dbReference>
<name>T1GIF4_MEGSC</name>
<feature type="domain" description="UBC core" evidence="1">
    <location>
        <begin position="1"/>
        <end position="41"/>
    </location>
</feature>
<dbReference type="EMBL" id="CAQQ02188401">
    <property type="status" value="NOT_ANNOTATED_CDS"/>
    <property type="molecule type" value="Genomic_DNA"/>
</dbReference>
<dbReference type="PROSITE" id="PS50127">
    <property type="entry name" value="UBC_2"/>
    <property type="match status" value="1"/>
</dbReference>
<reference evidence="2" key="2">
    <citation type="submission" date="2015-06" db="UniProtKB">
        <authorList>
            <consortium name="EnsemblMetazoa"/>
        </authorList>
    </citation>
    <scope>IDENTIFICATION</scope>
</reference>
<dbReference type="SUPFAM" id="SSF54495">
    <property type="entry name" value="UBC-like"/>
    <property type="match status" value="1"/>
</dbReference>
<dbReference type="STRING" id="36166.T1GIF4"/>
<accession>T1GIF4</accession>
<dbReference type="Proteomes" id="UP000015102">
    <property type="component" value="Unassembled WGS sequence"/>
</dbReference>
<dbReference type="Pfam" id="PF00179">
    <property type="entry name" value="UQ_con"/>
    <property type="match status" value="1"/>
</dbReference>
<organism evidence="2 3">
    <name type="scientific">Megaselia scalaris</name>
    <name type="common">Humpbacked fly</name>
    <name type="synonym">Phora scalaris</name>
    <dbReference type="NCBI Taxonomy" id="36166"/>
    <lineage>
        <taxon>Eukaryota</taxon>
        <taxon>Metazoa</taxon>
        <taxon>Ecdysozoa</taxon>
        <taxon>Arthropoda</taxon>
        <taxon>Hexapoda</taxon>
        <taxon>Insecta</taxon>
        <taxon>Pterygota</taxon>
        <taxon>Neoptera</taxon>
        <taxon>Endopterygota</taxon>
        <taxon>Diptera</taxon>
        <taxon>Brachycera</taxon>
        <taxon>Muscomorpha</taxon>
        <taxon>Platypezoidea</taxon>
        <taxon>Phoridae</taxon>
        <taxon>Megaseliini</taxon>
        <taxon>Megaselia</taxon>
    </lineage>
</organism>
<proteinExistence type="predicted"/>
<keyword evidence="3" id="KW-1185">Reference proteome</keyword>
<evidence type="ECO:0000313" key="2">
    <source>
        <dbReference type="EnsemblMetazoa" id="MESCA003230-PA"/>
    </source>
</evidence>
<dbReference type="EnsemblMetazoa" id="MESCA003230-RA">
    <property type="protein sequence ID" value="MESCA003230-PA"/>
    <property type="gene ID" value="MESCA003230"/>
</dbReference>